<dbReference type="Proteomes" id="UP000077202">
    <property type="component" value="Unassembled WGS sequence"/>
</dbReference>
<dbReference type="PANTHER" id="PTHR48010">
    <property type="entry name" value="OS05G0588300 PROTEIN"/>
    <property type="match status" value="1"/>
</dbReference>
<evidence type="ECO:0000313" key="2">
    <source>
        <dbReference type="Proteomes" id="UP000077202"/>
    </source>
</evidence>
<evidence type="ECO:0000313" key="1">
    <source>
        <dbReference type="EMBL" id="OAE32744.1"/>
    </source>
</evidence>
<proteinExistence type="predicted"/>
<protein>
    <recommendedName>
        <fullName evidence="3">Malectin-like domain-containing protein</fullName>
    </recommendedName>
</protein>
<evidence type="ECO:0008006" key="3">
    <source>
        <dbReference type="Google" id="ProtNLM"/>
    </source>
</evidence>
<dbReference type="EMBL" id="LVLJ01000744">
    <property type="protein sequence ID" value="OAE32744.1"/>
    <property type="molecule type" value="Genomic_DNA"/>
</dbReference>
<name>A0A176WIP5_MARPO</name>
<organism evidence="1 2">
    <name type="scientific">Marchantia polymorpha subsp. ruderalis</name>
    <dbReference type="NCBI Taxonomy" id="1480154"/>
    <lineage>
        <taxon>Eukaryota</taxon>
        <taxon>Viridiplantae</taxon>
        <taxon>Streptophyta</taxon>
        <taxon>Embryophyta</taxon>
        <taxon>Marchantiophyta</taxon>
        <taxon>Marchantiopsida</taxon>
        <taxon>Marchantiidae</taxon>
        <taxon>Marchantiales</taxon>
        <taxon>Marchantiaceae</taxon>
        <taxon>Marchantia</taxon>
    </lineage>
</organism>
<sequence length="355" mass="39655">MLVDHFDLGGILDTESPSFRCTCVWELKKSGARLALPHNAVQHVKCMVTIDVLLHGKGHCFIPEDPFDRIWTSPRIPKGAQFEAYNSSEDAKLGFGGTNVRFPIGNMRLIWRGKNVSSTIDFEVYVKSARALRPLPTFWFQMLCSNVVSGAVNPYQPVSLIDGDQAWVYSPFEVPGSPGYRATTRKVYPNFASSSVDTAGDPCLPVLWDWLLCSIELPPTNKSYYESRVGRVRPGSIIAEWDFSRINSSGQIPPFPADSFMNLEYIPFCQNQLVGKLSYLIRSLTQSVKGINLRDNAFIGPIPAENMKLENLESLNLSGNNLSQGLPTELGKSQSLKTLNMESNNFTELNLTTWY</sequence>
<comment type="caution">
    <text evidence="1">The sequence shown here is derived from an EMBL/GenBank/DDBJ whole genome shotgun (WGS) entry which is preliminary data.</text>
</comment>
<dbReference type="AlphaFoldDB" id="A0A176WIP5"/>
<accession>A0A176WIP5</accession>
<keyword evidence="2" id="KW-1185">Reference proteome</keyword>
<dbReference type="InterPro" id="IPR032675">
    <property type="entry name" value="LRR_dom_sf"/>
</dbReference>
<dbReference type="InterPro" id="IPR050994">
    <property type="entry name" value="At_inactive_RLKs"/>
</dbReference>
<dbReference type="Gene3D" id="3.80.10.10">
    <property type="entry name" value="Ribonuclease Inhibitor"/>
    <property type="match status" value="1"/>
</dbReference>
<dbReference type="Pfam" id="PF00560">
    <property type="entry name" value="LRR_1"/>
    <property type="match status" value="1"/>
</dbReference>
<gene>
    <name evidence="1" type="ORF">AXG93_107s1270</name>
</gene>
<reference evidence="1" key="1">
    <citation type="submission" date="2016-03" db="EMBL/GenBank/DDBJ databases">
        <title>Mechanisms controlling the formation of the plant cell surface in tip-growing cells are functionally conserved among land plants.</title>
        <authorList>
            <person name="Honkanen S."/>
            <person name="Jones V.A."/>
            <person name="Morieri G."/>
            <person name="Champion C."/>
            <person name="Hetherington A.J."/>
            <person name="Kelly S."/>
            <person name="Saint-Marcoux D."/>
            <person name="Proust H."/>
            <person name="Prescott H."/>
            <person name="Dolan L."/>
        </authorList>
    </citation>
    <scope>NUCLEOTIDE SEQUENCE [LARGE SCALE GENOMIC DNA]</scope>
    <source>
        <tissue evidence="1">Whole gametophyte</tissue>
    </source>
</reference>
<dbReference type="SUPFAM" id="SSF52058">
    <property type="entry name" value="L domain-like"/>
    <property type="match status" value="1"/>
</dbReference>
<dbReference type="PANTHER" id="PTHR48010:SF58">
    <property type="entry name" value="RECEPTOR PROTEIN KINASE-LIKE PROTEIN ZAR1"/>
    <property type="match status" value="1"/>
</dbReference>
<dbReference type="InterPro" id="IPR001611">
    <property type="entry name" value="Leu-rich_rpt"/>
</dbReference>